<feature type="region of interest" description="Disordered" evidence="1">
    <location>
        <begin position="543"/>
        <end position="572"/>
    </location>
</feature>
<dbReference type="SUPFAM" id="SSF48371">
    <property type="entry name" value="ARM repeat"/>
    <property type="match status" value="1"/>
</dbReference>
<dbReference type="PANTHER" id="PTHR33115">
    <property type="entry name" value="ARM REPEAT SUPERFAMILY PROTEIN"/>
    <property type="match status" value="1"/>
</dbReference>
<keyword evidence="4" id="KW-1185">Reference proteome</keyword>
<protein>
    <recommendedName>
        <fullName evidence="5">BLE2 protein</fullName>
    </recommendedName>
</protein>
<keyword evidence="2" id="KW-0812">Transmembrane</keyword>
<dbReference type="Gene3D" id="1.25.10.10">
    <property type="entry name" value="Leucine-rich Repeat Variant"/>
    <property type="match status" value="1"/>
</dbReference>
<sequence length="967" mass="106863">MRGNIAKMPAGSRACSNTSVCPIEYPPTSAMAQSSGAAEHRVRMPGAHHVAAATATAGPADEQGKGRPARPEKQLICFVRFLALTERTGNALGTLAFTWATVVLLGGYPTVLGSDDFWFATVIVFLETLRMFGGNNRLDYQLFFHTRGALKPLGWSGLIIIVCLSNVWNYMLKLIDNDRVAPAVLLLILVLVVPCLFQSTRSLERLPQRLYHVISLWSPLVAVLLMAPLIAKFTSENKVVKWIVFGILLLMVLILTGKRLSDHGTGNQHVFWRRLILNLCMFVSLVMLVFMLDGPSHQVLVFVYELYALVLVSFGNLQIPAAATRVVLSLLRLTSQKYYGEDKDNPGKVNLGSTLNIFYGMVLGQGTLYVVACILEFFSFIPRRHLARRGGFGGQFGVESVSLYYAYTLEKSMGGDVLGSKKTSIISFAIHCLDSDIPKMQLHGIRTMHSLLRREATRPRLLSRITMSSNTMARLINVLGWSGEGYTVIRLFAAKVITEIATSLRVIDVPGIVQAVCALVEYGDQWKRGHPLLQDAEAEHKTISGSVLNGNDGNDNRKERVDEDLGTGGSGTANNENSWKLRWWKHISGIWSIPHEEQLTEEDLLPALGMSILDGLASCDKANCVEISRETSLIPKIIDFTGYCNFKSDAQAHQQRVLVKSSVKLLHTLTGFDGEVGVTMRQKVCKHPFLPRNLAHILGDSTSSQELRKLVAGIIRNLSIDRNARQAIGCSKLIISRLMHAFLAPDDDMLVRKVAGQALAMLAMDSSGNNCVAMLRETGYALVKELTCMIYDDRYRCIAASLLRSLCLHARHELKATDLKELSSSLRELLERILNAEGAELEILIGLSSQISKAIPEEFARELEHVEIEEAFMKRLVDVLDANMEPSGECPGIRRMILEQAINLMEYSSRYVNCFNNGPMINALSMVEETISKAENYNIILGDVGVMEAGEPLSSLVARAKQLLAVG</sequence>
<proteinExistence type="predicted"/>
<comment type="caution">
    <text evidence="3">The sequence shown here is derived from an EMBL/GenBank/DDBJ whole genome shotgun (WGS) entry which is preliminary data.</text>
</comment>
<evidence type="ECO:0000313" key="4">
    <source>
        <dbReference type="Proteomes" id="UP000823388"/>
    </source>
</evidence>
<dbReference type="EMBL" id="CM029050">
    <property type="protein sequence ID" value="KAG2564720.1"/>
    <property type="molecule type" value="Genomic_DNA"/>
</dbReference>
<feature type="compositionally biased region" description="Basic and acidic residues" evidence="1">
    <location>
        <begin position="554"/>
        <end position="563"/>
    </location>
</feature>
<feature type="transmembrane region" description="Helical" evidence="2">
    <location>
        <begin position="357"/>
        <end position="381"/>
    </location>
</feature>
<dbReference type="InterPro" id="IPR011989">
    <property type="entry name" value="ARM-like"/>
</dbReference>
<name>A0A8T0PSQ9_PANVG</name>
<keyword evidence="2" id="KW-0472">Membrane</keyword>
<feature type="transmembrane region" description="Helical" evidence="2">
    <location>
        <begin position="180"/>
        <end position="198"/>
    </location>
</feature>
<feature type="transmembrane region" description="Helical" evidence="2">
    <location>
        <begin position="275"/>
        <end position="292"/>
    </location>
</feature>
<organism evidence="3 4">
    <name type="scientific">Panicum virgatum</name>
    <name type="common">Blackwell switchgrass</name>
    <dbReference type="NCBI Taxonomy" id="38727"/>
    <lineage>
        <taxon>Eukaryota</taxon>
        <taxon>Viridiplantae</taxon>
        <taxon>Streptophyta</taxon>
        <taxon>Embryophyta</taxon>
        <taxon>Tracheophyta</taxon>
        <taxon>Spermatophyta</taxon>
        <taxon>Magnoliopsida</taxon>
        <taxon>Liliopsida</taxon>
        <taxon>Poales</taxon>
        <taxon>Poaceae</taxon>
        <taxon>PACMAD clade</taxon>
        <taxon>Panicoideae</taxon>
        <taxon>Panicodae</taxon>
        <taxon>Paniceae</taxon>
        <taxon>Panicinae</taxon>
        <taxon>Panicum</taxon>
        <taxon>Panicum sect. Hiantes</taxon>
    </lineage>
</organism>
<feature type="transmembrane region" description="Helical" evidence="2">
    <location>
        <begin position="117"/>
        <end position="136"/>
    </location>
</feature>
<feature type="transmembrane region" description="Helical" evidence="2">
    <location>
        <begin position="148"/>
        <end position="168"/>
    </location>
</feature>
<dbReference type="PANTHER" id="PTHR33115:SF11">
    <property type="entry name" value="OS07G0654700 PROTEIN"/>
    <property type="match status" value="1"/>
</dbReference>
<keyword evidence="2" id="KW-1133">Transmembrane helix</keyword>
<dbReference type="InterPro" id="IPR016024">
    <property type="entry name" value="ARM-type_fold"/>
</dbReference>
<dbReference type="AlphaFoldDB" id="A0A8T0PSQ9"/>
<evidence type="ECO:0008006" key="5">
    <source>
        <dbReference type="Google" id="ProtNLM"/>
    </source>
</evidence>
<feature type="compositionally biased region" description="Polar residues" evidence="1">
    <location>
        <begin position="543"/>
        <end position="553"/>
    </location>
</feature>
<gene>
    <name evidence="3" type="ORF">PVAP13_7NG098700</name>
</gene>
<evidence type="ECO:0000313" key="3">
    <source>
        <dbReference type="EMBL" id="KAG2564720.1"/>
    </source>
</evidence>
<evidence type="ECO:0000256" key="1">
    <source>
        <dbReference type="SAM" id="MobiDB-lite"/>
    </source>
</evidence>
<feature type="transmembrane region" description="Helical" evidence="2">
    <location>
        <begin position="90"/>
        <end position="111"/>
    </location>
</feature>
<feature type="transmembrane region" description="Helical" evidence="2">
    <location>
        <begin position="239"/>
        <end position="255"/>
    </location>
</feature>
<accession>A0A8T0PSQ9</accession>
<feature type="transmembrane region" description="Helical" evidence="2">
    <location>
        <begin position="304"/>
        <end position="328"/>
    </location>
</feature>
<evidence type="ECO:0000256" key="2">
    <source>
        <dbReference type="SAM" id="Phobius"/>
    </source>
</evidence>
<feature type="transmembrane region" description="Helical" evidence="2">
    <location>
        <begin position="210"/>
        <end position="233"/>
    </location>
</feature>
<reference evidence="3" key="1">
    <citation type="submission" date="2020-05" db="EMBL/GenBank/DDBJ databases">
        <title>WGS assembly of Panicum virgatum.</title>
        <authorList>
            <person name="Lovell J.T."/>
            <person name="Jenkins J."/>
            <person name="Shu S."/>
            <person name="Juenger T.E."/>
            <person name="Schmutz J."/>
        </authorList>
    </citation>
    <scope>NUCLEOTIDE SEQUENCE</scope>
    <source>
        <strain evidence="3">AP13</strain>
    </source>
</reference>
<dbReference type="Proteomes" id="UP000823388">
    <property type="component" value="Chromosome 7N"/>
</dbReference>